<evidence type="ECO:0000313" key="3">
    <source>
        <dbReference type="Proteomes" id="UP000326950"/>
    </source>
</evidence>
<name>A0A5N6UD38_ASPTM</name>
<proteinExistence type="predicted"/>
<dbReference type="AlphaFoldDB" id="A0A5N6UD38"/>
<sequence length="72" mass="8568">MITLSNYDKRDKYRAGIRSTVNAMHIRMHHVCTCCIYTATMSSAEDVYLFFFISYISSKDYVFCAGWMIFRW</sequence>
<evidence type="ECO:0000256" key="1">
    <source>
        <dbReference type="SAM" id="Phobius"/>
    </source>
</evidence>
<dbReference type="Proteomes" id="UP000326950">
    <property type="component" value="Unassembled WGS sequence"/>
</dbReference>
<organism evidence="2 3">
    <name type="scientific">Aspergillus tamarii</name>
    <dbReference type="NCBI Taxonomy" id="41984"/>
    <lineage>
        <taxon>Eukaryota</taxon>
        <taxon>Fungi</taxon>
        <taxon>Dikarya</taxon>
        <taxon>Ascomycota</taxon>
        <taxon>Pezizomycotina</taxon>
        <taxon>Eurotiomycetes</taxon>
        <taxon>Eurotiomycetidae</taxon>
        <taxon>Eurotiales</taxon>
        <taxon>Aspergillaceae</taxon>
        <taxon>Aspergillus</taxon>
        <taxon>Aspergillus subgen. Circumdati</taxon>
    </lineage>
</organism>
<accession>A0A5N6UD38</accession>
<keyword evidence="1" id="KW-1133">Transmembrane helix</keyword>
<keyword evidence="3" id="KW-1185">Reference proteome</keyword>
<reference evidence="2 3" key="1">
    <citation type="submission" date="2019-04" db="EMBL/GenBank/DDBJ databases">
        <title>Friends and foes A comparative genomics study of 23 Aspergillus species from section Flavi.</title>
        <authorList>
            <consortium name="DOE Joint Genome Institute"/>
            <person name="Kjaerbolling I."/>
            <person name="Vesth T."/>
            <person name="Frisvad J.C."/>
            <person name="Nybo J.L."/>
            <person name="Theobald S."/>
            <person name="Kildgaard S."/>
            <person name="Isbrandt T."/>
            <person name="Kuo A."/>
            <person name="Sato A."/>
            <person name="Lyhne E.K."/>
            <person name="Kogle M.E."/>
            <person name="Wiebenga A."/>
            <person name="Kun R.S."/>
            <person name="Lubbers R.J."/>
            <person name="Makela M.R."/>
            <person name="Barry K."/>
            <person name="Chovatia M."/>
            <person name="Clum A."/>
            <person name="Daum C."/>
            <person name="Haridas S."/>
            <person name="He G."/>
            <person name="LaButti K."/>
            <person name="Lipzen A."/>
            <person name="Mondo S."/>
            <person name="Riley R."/>
            <person name="Salamov A."/>
            <person name="Simmons B.A."/>
            <person name="Magnuson J.K."/>
            <person name="Henrissat B."/>
            <person name="Mortensen U.H."/>
            <person name="Larsen T.O."/>
            <person name="Devries R.P."/>
            <person name="Grigoriev I.V."/>
            <person name="Machida M."/>
            <person name="Baker S.E."/>
            <person name="Andersen M.R."/>
        </authorList>
    </citation>
    <scope>NUCLEOTIDE SEQUENCE [LARGE SCALE GENOMIC DNA]</scope>
    <source>
        <strain evidence="2 3">CBS 117626</strain>
    </source>
</reference>
<protein>
    <submittedName>
        <fullName evidence="2">Uncharacterized protein</fullName>
    </submittedName>
</protein>
<gene>
    <name evidence="2" type="ORF">BDV40DRAFT_282086</name>
</gene>
<keyword evidence="1" id="KW-0472">Membrane</keyword>
<dbReference type="EMBL" id="ML738778">
    <property type="protein sequence ID" value="KAE8156111.1"/>
    <property type="molecule type" value="Genomic_DNA"/>
</dbReference>
<evidence type="ECO:0000313" key="2">
    <source>
        <dbReference type="EMBL" id="KAE8156111.1"/>
    </source>
</evidence>
<feature type="transmembrane region" description="Helical" evidence="1">
    <location>
        <begin position="47"/>
        <end position="70"/>
    </location>
</feature>
<keyword evidence="1" id="KW-0812">Transmembrane</keyword>